<keyword evidence="1 2" id="KW-1015">Disulfide bond</keyword>
<dbReference type="InterPro" id="IPR000742">
    <property type="entry name" value="EGF"/>
</dbReference>
<dbReference type="InterPro" id="IPR001791">
    <property type="entry name" value="Laminin_G"/>
</dbReference>
<dbReference type="Gene3D" id="2.60.120.200">
    <property type="match status" value="1"/>
</dbReference>
<comment type="caution">
    <text evidence="2">Lacks conserved residue(s) required for the propagation of feature annotation.</text>
</comment>
<dbReference type="InterPro" id="IPR013320">
    <property type="entry name" value="ConA-like_dom_sf"/>
</dbReference>
<dbReference type="PROSITE" id="PS50026">
    <property type="entry name" value="EGF_3"/>
    <property type="match status" value="3"/>
</dbReference>
<evidence type="ECO:0000259" key="4">
    <source>
        <dbReference type="PROSITE" id="PS50026"/>
    </source>
</evidence>
<feature type="domain" description="EGF-like" evidence="4">
    <location>
        <begin position="56"/>
        <end position="94"/>
    </location>
</feature>
<dbReference type="CTD" id="36341552"/>
<feature type="signal peptide" evidence="3">
    <location>
        <begin position="1"/>
        <end position="19"/>
    </location>
</feature>
<dbReference type="AlphaFoldDB" id="W6UE67"/>
<gene>
    <name evidence="5" type="ORF">EGR_05837</name>
</gene>
<dbReference type="Proteomes" id="UP000019149">
    <property type="component" value="Unassembled WGS sequence"/>
</dbReference>
<feature type="disulfide bond" evidence="2">
    <location>
        <begin position="84"/>
        <end position="93"/>
    </location>
</feature>
<feature type="domain" description="EGF-like" evidence="4">
    <location>
        <begin position="375"/>
        <end position="413"/>
    </location>
</feature>
<evidence type="ECO:0000313" key="6">
    <source>
        <dbReference type="Proteomes" id="UP000019149"/>
    </source>
</evidence>
<dbReference type="Gene3D" id="2.10.25.10">
    <property type="entry name" value="Laminin"/>
    <property type="match status" value="2"/>
</dbReference>
<evidence type="ECO:0000256" key="1">
    <source>
        <dbReference type="ARBA" id="ARBA00023157"/>
    </source>
</evidence>
<dbReference type="Pfam" id="PF02210">
    <property type="entry name" value="Laminin_G_2"/>
    <property type="match status" value="1"/>
</dbReference>
<dbReference type="PANTHER" id="PTHR24044:SF420">
    <property type="entry name" value="DELTA AND NOTCH-LIKE EPIDERMAL GROWTH FACTOR-RELATED RECEPTOR ISOFORM X1"/>
    <property type="match status" value="1"/>
</dbReference>
<dbReference type="GeneID" id="36341552"/>
<dbReference type="PROSITE" id="PS01186">
    <property type="entry name" value="EGF_2"/>
    <property type="match status" value="1"/>
</dbReference>
<dbReference type="InterPro" id="IPR050906">
    <property type="entry name" value="Notch_signaling"/>
</dbReference>
<dbReference type="PANTHER" id="PTHR24044">
    <property type="entry name" value="NOTCH LIGAND FAMILY MEMBER"/>
    <property type="match status" value="1"/>
</dbReference>
<organism evidence="5 6">
    <name type="scientific">Echinococcus granulosus</name>
    <name type="common">Hydatid tapeworm</name>
    <dbReference type="NCBI Taxonomy" id="6210"/>
    <lineage>
        <taxon>Eukaryota</taxon>
        <taxon>Metazoa</taxon>
        <taxon>Spiralia</taxon>
        <taxon>Lophotrochozoa</taxon>
        <taxon>Platyhelminthes</taxon>
        <taxon>Cestoda</taxon>
        <taxon>Eucestoda</taxon>
        <taxon>Cyclophyllidea</taxon>
        <taxon>Taeniidae</taxon>
        <taxon>Echinococcus</taxon>
        <taxon>Echinococcus granulosus group</taxon>
    </lineage>
</organism>
<dbReference type="SUPFAM" id="SSF57196">
    <property type="entry name" value="EGF/Laminin"/>
    <property type="match status" value="1"/>
</dbReference>
<keyword evidence="3" id="KW-0732">Signal</keyword>
<protein>
    <submittedName>
        <fullName evidence="5">Laminin gamma-3 chain</fullName>
    </submittedName>
</protein>
<evidence type="ECO:0000313" key="5">
    <source>
        <dbReference type="EMBL" id="EUB59353.1"/>
    </source>
</evidence>
<evidence type="ECO:0000256" key="2">
    <source>
        <dbReference type="PROSITE-ProRule" id="PRU00076"/>
    </source>
</evidence>
<dbReference type="PROSITE" id="PS00022">
    <property type="entry name" value="EGF_1"/>
    <property type="match status" value="2"/>
</dbReference>
<accession>W6UE67</accession>
<dbReference type="OrthoDB" id="10014052at2759"/>
<reference evidence="5 6" key="1">
    <citation type="journal article" date="2013" name="Nat. Genet.">
        <title>The genome of the hydatid tapeworm Echinococcus granulosus.</title>
        <authorList>
            <person name="Zheng H."/>
            <person name="Zhang W."/>
            <person name="Zhang L."/>
            <person name="Zhang Z."/>
            <person name="Li J."/>
            <person name="Lu G."/>
            <person name="Zhu Y."/>
            <person name="Wang Y."/>
            <person name="Huang Y."/>
            <person name="Liu J."/>
            <person name="Kang H."/>
            <person name="Chen J."/>
            <person name="Wang L."/>
            <person name="Chen A."/>
            <person name="Yu S."/>
            <person name="Gao Z."/>
            <person name="Jin L."/>
            <person name="Gu W."/>
            <person name="Wang Z."/>
            <person name="Zhao L."/>
            <person name="Shi B."/>
            <person name="Wen H."/>
            <person name="Lin R."/>
            <person name="Jones M.K."/>
            <person name="Brejova B."/>
            <person name="Vinar T."/>
            <person name="Zhao G."/>
            <person name="McManus D.P."/>
            <person name="Chen Z."/>
            <person name="Zhou Y."/>
            <person name="Wang S."/>
        </authorList>
    </citation>
    <scope>NUCLEOTIDE SEQUENCE [LARGE SCALE GENOMIC DNA]</scope>
</reference>
<name>W6UE67_ECHGR</name>
<dbReference type="SUPFAM" id="SSF49899">
    <property type="entry name" value="Concanavalin A-like lectins/glucanases"/>
    <property type="match status" value="1"/>
</dbReference>
<keyword evidence="2" id="KW-0245">EGF-like domain</keyword>
<keyword evidence="6" id="KW-1185">Reference proteome</keyword>
<sequence length="442" mass="49047">MTGYCKLLVLILVLQHVFGTDDDDVALTMEIAIESLNGRKKAELIPHITSEKNCLSGDACQNGGICRNAAVQSDGTIIRGACVCPLGYFGPLCTKKVQQSRFPELLDGGFLVFNGHLLPKEGPFSVRMQIKPYIFRPHTLIFFHNSSTRKQAFYLELNNQLIQLRVYNKSKAGHFYLSRLLQHSLKLQNANADFFDIAFRLITPDQFRLSVNQHEVHSHIEDIPPESKTDHSMGSFSNEHEIYIGGHLTLTLGNPFPIVSAAENSLIGCVGDVNINGHLCDPRQSSFVGDATGGFGVVDCARNVCTQHACEGSSFCKPVSSTEYACQCPIGTRPPWCKQGWFIHFSLICNQLIINGLRVDLVEDFIEFVNIVNCEMHECAQRFPPCGFNGKCIALSHTWKCICKAGLGGPKCEKNLLRAFNSRIAFDAYSFLAIEQPKSILP</sequence>
<dbReference type="SMART" id="SM00181">
    <property type="entry name" value="EGF"/>
    <property type="match status" value="3"/>
</dbReference>
<feature type="chain" id="PRO_5004885003" evidence="3">
    <location>
        <begin position="20"/>
        <end position="442"/>
    </location>
</feature>
<proteinExistence type="predicted"/>
<dbReference type="CDD" id="cd00054">
    <property type="entry name" value="EGF_CA"/>
    <property type="match status" value="2"/>
</dbReference>
<dbReference type="RefSeq" id="XP_024350549.1">
    <property type="nucleotide sequence ID" value="XM_024495086.1"/>
</dbReference>
<feature type="disulfide bond" evidence="2">
    <location>
        <begin position="403"/>
        <end position="412"/>
    </location>
</feature>
<dbReference type="STRING" id="6210.W6UE67"/>
<comment type="caution">
    <text evidence="5">The sequence shown here is derived from an EMBL/GenBank/DDBJ whole genome shotgun (WGS) entry which is preliminary data.</text>
</comment>
<feature type="disulfide bond" evidence="2">
    <location>
        <begin position="328"/>
        <end position="337"/>
    </location>
</feature>
<feature type="domain" description="EGF-like" evidence="4">
    <location>
        <begin position="301"/>
        <end position="338"/>
    </location>
</feature>
<dbReference type="KEGG" id="egl:EGR_05837"/>
<evidence type="ECO:0000256" key="3">
    <source>
        <dbReference type="SAM" id="SignalP"/>
    </source>
</evidence>
<dbReference type="EMBL" id="APAU02000046">
    <property type="protein sequence ID" value="EUB59353.1"/>
    <property type="molecule type" value="Genomic_DNA"/>
</dbReference>
<dbReference type="GO" id="GO:0005112">
    <property type="term" value="F:Notch binding"/>
    <property type="evidence" value="ECO:0007669"/>
    <property type="project" value="TreeGrafter"/>
</dbReference>